<reference evidence="2" key="1">
    <citation type="submission" date="2021-02" db="EMBL/GenBank/DDBJ databases">
        <authorList>
            <person name="Nowell W R."/>
        </authorList>
    </citation>
    <scope>NUCLEOTIDE SEQUENCE</scope>
</reference>
<comment type="caution">
    <text evidence="2">The sequence shown here is derived from an EMBL/GenBank/DDBJ whole genome shotgun (WGS) entry which is preliminary data.</text>
</comment>
<evidence type="ECO:0000313" key="3">
    <source>
        <dbReference type="EMBL" id="CAF3535130.1"/>
    </source>
</evidence>
<dbReference type="EMBL" id="CAJOAX010000190">
    <property type="protein sequence ID" value="CAF3535130.1"/>
    <property type="molecule type" value="Genomic_DNA"/>
</dbReference>
<protein>
    <submittedName>
        <fullName evidence="2">Uncharacterized protein</fullName>
    </submittedName>
</protein>
<feature type="transmembrane region" description="Helical" evidence="1">
    <location>
        <begin position="30"/>
        <end position="53"/>
    </location>
</feature>
<dbReference type="Proteomes" id="UP000663823">
    <property type="component" value="Unassembled WGS sequence"/>
</dbReference>
<keyword evidence="1" id="KW-1133">Transmembrane helix</keyword>
<feature type="transmembrane region" description="Helical" evidence="1">
    <location>
        <begin position="74"/>
        <end position="95"/>
    </location>
</feature>
<dbReference type="OrthoDB" id="9995029at2759"/>
<proteinExistence type="predicted"/>
<evidence type="ECO:0000256" key="1">
    <source>
        <dbReference type="SAM" id="Phobius"/>
    </source>
</evidence>
<keyword evidence="1" id="KW-0472">Membrane</keyword>
<gene>
    <name evidence="3" type="ORF">OTI717_LOCUS3517</name>
    <name evidence="2" type="ORF">RFH988_LOCUS449</name>
</gene>
<dbReference type="AlphaFoldDB" id="A0A813N8H4"/>
<evidence type="ECO:0000313" key="2">
    <source>
        <dbReference type="EMBL" id="CAF0736247.1"/>
    </source>
</evidence>
<keyword evidence="1" id="KW-0812">Transmembrane</keyword>
<dbReference type="Proteomes" id="UP000663882">
    <property type="component" value="Unassembled WGS sequence"/>
</dbReference>
<accession>A0A813N8H4</accession>
<feature type="transmembrane region" description="Helical" evidence="1">
    <location>
        <begin position="144"/>
        <end position="165"/>
    </location>
</feature>
<dbReference type="EMBL" id="CAJNOO010000007">
    <property type="protein sequence ID" value="CAF0736247.1"/>
    <property type="molecule type" value="Genomic_DNA"/>
</dbReference>
<feature type="transmembrane region" description="Helical" evidence="1">
    <location>
        <begin position="101"/>
        <end position="123"/>
    </location>
</feature>
<evidence type="ECO:0000313" key="4">
    <source>
        <dbReference type="Proteomes" id="UP000663882"/>
    </source>
</evidence>
<organism evidence="2 4">
    <name type="scientific">Rotaria sordida</name>
    <dbReference type="NCBI Taxonomy" id="392033"/>
    <lineage>
        <taxon>Eukaryota</taxon>
        <taxon>Metazoa</taxon>
        <taxon>Spiralia</taxon>
        <taxon>Gnathifera</taxon>
        <taxon>Rotifera</taxon>
        <taxon>Eurotatoria</taxon>
        <taxon>Bdelloidea</taxon>
        <taxon>Philodinida</taxon>
        <taxon>Philodinidae</taxon>
        <taxon>Rotaria</taxon>
    </lineage>
</organism>
<name>A0A813N8H4_9BILA</name>
<sequence>MFGARPYIPRPYPYVRQPARPSSGNAWKSAWPFISSTIVAFLIILCVMIIGALETASLAISTDNDLYGNTSSTGAGFWCGFFVFIAALLIIIANLVHHTRFWATIAMIATIIAVGFSVILIGLAAKAVQDGNDRFSSLPRKSRVLAAQLAFAILQLVLCGIYIIIYKESFNNIPYSYLNLINE</sequence>